<name>A0A5J5G6R3_9GAMM</name>
<keyword evidence="5" id="KW-1185">Reference proteome</keyword>
<feature type="region of interest" description="Disordered" evidence="1">
    <location>
        <begin position="64"/>
        <end position="106"/>
    </location>
</feature>
<dbReference type="Proteomes" id="UP000335415">
    <property type="component" value="Unassembled WGS sequence"/>
</dbReference>
<dbReference type="EMBL" id="VYKJ01000001">
    <property type="protein sequence ID" value="KAA9002887.1"/>
    <property type="molecule type" value="Genomic_DNA"/>
</dbReference>
<dbReference type="Pfam" id="PF06476">
    <property type="entry name" value="DUF1090"/>
    <property type="match status" value="1"/>
</dbReference>
<dbReference type="EMBL" id="VYKJ01000001">
    <property type="protein sequence ID" value="KAA9002826.1"/>
    <property type="molecule type" value="Genomic_DNA"/>
</dbReference>
<dbReference type="PROSITE" id="PS51257">
    <property type="entry name" value="PROKAR_LIPOPROTEIN"/>
    <property type="match status" value="1"/>
</dbReference>
<keyword evidence="2" id="KW-0732">Signal</keyword>
<dbReference type="OrthoDB" id="8689941at2"/>
<organism evidence="4 5">
    <name type="scientific">Affinibrenneria salicis</name>
    <dbReference type="NCBI Taxonomy" id="2590031"/>
    <lineage>
        <taxon>Bacteria</taxon>
        <taxon>Pseudomonadati</taxon>
        <taxon>Pseudomonadota</taxon>
        <taxon>Gammaproteobacteria</taxon>
        <taxon>Enterobacterales</taxon>
        <taxon>Pectobacteriaceae</taxon>
        <taxon>Affinibrenneria</taxon>
    </lineage>
</organism>
<dbReference type="RefSeq" id="WP_150433794.1">
    <property type="nucleotide sequence ID" value="NZ_VYKJ01000001.1"/>
</dbReference>
<reference evidence="4 5" key="1">
    <citation type="submission" date="2019-09" db="EMBL/GenBank/DDBJ databases">
        <authorList>
            <person name="Li Y."/>
        </authorList>
    </citation>
    <scope>NUCLEOTIDE SEQUENCE [LARGE SCALE GENOMIC DNA]</scope>
    <source>
        <strain evidence="4 5">L3-3HA</strain>
    </source>
</reference>
<evidence type="ECO:0000313" key="5">
    <source>
        <dbReference type="Proteomes" id="UP000335415"/>
    </source>
</evidence>
<feature type="compositionally biased region" description="Basic and acidic residues" evidence="1">
    <location>
        <begin position="79"/>
        <end position="93"/>
    </location>
</feature>
<evidence type="ECO:0000313" key="3">
    <source>
        <dbReference type="EMBL" id="KAA9002826.1"/>
    </source>
</evidence>
<dbReference type="InterPro" id="IPR009468">
    <property type="entry name" value="DUF1090"/>
</dbReference>
<evidence type="ECO:0000256" key="1">
    <source>
        <dbReference type="SAM" id="MobiDB-lite"/>
    </source>
</evidence>
<proteinExistence type="predicted"/>
<protein>
    <submittedName>
        <fullName evidence="4">DUF1090 domain-containing protein</fullName>
    </submittedName>
</protein>
<feature type="signal peptide" evidence="2">
    <location>
        <begin position="1"/>
        <end position="21"/>
    </location>
</feature>
<accession>A0A5J5G6R3</accession>
<gene>
    <name evidence="3" type="ORF">FJU30_02195</name>
    <name evidence="4" type="ORF">FJU30_02570</name>
</gene>
<feature type="chain" id="PRO_5036145829" evidence="2">
    <location>
        <begin position="22"/>
        <end position="126"/>
    </location>
</feature>
<dbReference type="AlphaFoldDB" id="A0A5J5G6R3"/>
<evidence type="ECO:0000313" key="4">
    <source>
        <dbReference type="EMBL" id="KAA9002887.1"/>
    </source>
</evidence>
<sequence length="126" mass="14157">MKLSYFAVSVLLSTLSCGAFAASNAASGGCAAKERDIQQQLEQARQHHNQPKVQGLERALSEQRANCNDEQLAQKRRQALQEKRAEVAERQQELRQSQQKGDADKIIKREKKLAEAQQALRELEAQ</sequence>
<comment type="caution">
    <text evidence="4">The sequence shown here is derived from an EMBL/GenBank/DDBJ whole genome shotgun (WGS) entry which is preliminary data.</text>
</comment>
<evidence type="ECO:0000256" key="2">
    <source>
        <dbReference type="SAM" id="SignalP"/>
    </source>
</evidence>